<evidence type="ECO:0008006" key="5">
    <source>
        <dbReference type="Google" id="ProtNLM"/>
    </source>
</evidence>
<feature type="region of interest" description="Disordered" evidence="1">
    <location>
        <begin position="127"/>
        <end position="159"/>
    </location>
</feature>
<feature type="transmembrane region" description="Helical" evidence="2">
    <location>
        <begin position="554"/>
        <end position="573"/>
    </location>
</feature>
<feature type="transmembrane region" description="Helical" evidence="2">
    <location>
        <begin position="231"/>
        <end position="251"/>
    </location>
</feature>
<name>A0ABR1C7M9_NECAM</name>
<evidence type="ECO:0000313" key="4">
    <source>
        <dbReference type="Proteomes" id="UP001303046"/>
    </source>
</evidence>
<reference evidence="3 4" key="1">
    <citation type="submission" date="2023-08" db="EMBL/GenBank/DDBJ databases">
        <title>A Necator americanus chromosomal reference genome.</title>
        <authorList>
            <person name="Ilik V."/>
            <person name="Petrzelkova K.J."/>
            <person name="Pardy F."/>
            <person name="Fuh T."/>
            <person name="Niatou-Singa F.S."/>
            <person name="Gouil Q."/>
            <person name="Baker L."/>
            <person name="Ritchie M.E."/>
            <person name="Jex A.R."/>
            <person name="Gazzola D."/>
            <person name="Li H."/>
            <person name="Toshio Fujiwara R."/>
            <person name="Zhan B."/>
            <person name="Aroian R.V."/>
            <person name="Pafco B."/>
            <person name="Schwarz E.M."/>
        </authorList>
    </citation>
    <scope>NUCLEOTIDE SEQUENCE [LARGE SCALE GENOMIC DNA]</scope>
    <source>
        <strain evidence="3 4">Aroian</strain>
        <tissue evidence="3">Whole animal</tissue>
    </source>
</reference>
<feature type="transmembrane region" description="Helical" evidence="2">
    <location>
        <begin position="457"/>
        <end position="479"/>
    </location>
</feature>
<evidence type="ECO:0000313" key="3">
    <source>
        <dbReference type="EMBL" id="KAK6734524.1"/>
    </source>
</evidence>
<dbReference type="Proteomes" id="UP001303046">
    <property type="component" value="Unassembled WGS sequence"/>
</dbReference>
<gene>
    <name evidence="3" type="primary">Necator_chrII.g5778</name>
    <name evidence="3" type="ORF">RB195_017985</name>
</gene>
<evidence type="ECO:0000256" key="1">
    <source>
        <dbReference type="SAM" id="MobiDB-lite"/>
    </source>
</evidence>
<feature type="transmembrane region" description="Helical" evidence="2">
    <location>
        <begin position="203"/>
        <end position="224"/>
    </location>
</feature>
<dbReference type="InterPro" id="IPR011701">
    <property type="entry name" value="MFS"/>
</dbReference>
<dbReference type="InterPro" id="IPR036259">
    <property type="entry name" value="MFS_trans_sf"/>
</dbReference>
<sequence length="619" mass="67898">MGHGPLCCCCFSNNVRHLVLLLASLCISVLFANLILFNFTAVLDADLPSELKPVPSLDSLHEYTIWHDRFKRSSNATDTEMLPSLKLPNEHEDEHPILTKTTPTPTTFPATTVLTTKKTEKPRLVFLTNSPTPQNTTTSAATVTSVHLEPPTPPDPRDVVRNEVQRAIDKIEGRVKPSPVEPEKNDKELWEPQLSLENELKRFLLYAAPGLGCLLGLVPAILLTKMCGARVTLSVTLAVSGILTAVVPVLSPFGFSALFPLRLFMGLCFAPCLPVIGAVCANWGCLDEQLLFIAVAFGFVQIAPLLSWPITMLVFSNEVPLVAIFAVHASVTLLLSILFAMFHRDRPQHHPWVNGLELNKIVAGKVQELKTNRAQYGACPTLLRSIAAWSLWIAAFGLFFGIAVITIYMPSILSCQEIFLVDYLGVYSTLPFLLVPLVMLIAGLINRWSCCSSTAHVRVWNTVGAVLTVVFFILLPIIFHLQKSAVSIHFLPFLLAPLGLAVSGFLRSLCLVGRAYTQHIIAYVGASVGVAYVVAPLVVFSYVASNSLAEWTKVFLTAAAIIAISSIVFAIFGRGRASNWAASTWDPLISTKMRNLQPIDFSQDECGLYELRLIDPNKK</sequence>
<protein>
    <recommendedName>
        <fullName evidence="5">Transporter, major facilitator family protein</fullName>
    </recommendedName>
</protein>
<feature type="transmembrane region" description="Helical" evidence="2">
    <location>
        <begin position="485"/>
        <end position="508"/>
    </location>
</feature>
<dbReference type="PANTHER" id="PTHR45757:SF7">
    <property type="entry name" value="MFS DOMAIN-CONTAINING PROTEIN"/>
    <property type="match status" value="1"/>
</dbReference>
<feature type="transmembrane region" description="Helical" evidence="2">
    <location>
        <begin position="520"/>
        <end position="542"/>
    </location>
</feature>
<accession>A0ABR1C7M9</accession>
<feature type="transmembrane region" description="Helical" evidence="2">
    <location>
        <begin position="321"/>
        <end position="342"/>
    </location>
</feature>
<dbReference type="PANTHER" id="PTHR45757">
    <property type="entry name" value="PROTEIN CBG23364-RELATED"/>
    <property type="match status" value="1"/>
</dbReference>
<organism evidence="3 4">
    <name type="scientific">Necator americanus</name>
    <name type="common">Human hookworm</name>
    <dbReference type="NCBI Taxonomy" id="51031"/>
    <lineage>
        <taxon>Eukaryota</taxon>
        <taxon>Metazoa</taxon>
        <taxon>Ecdysozoa</taxon>
        <taxon>Nematoda</taxon>
        <taxon>Chromadorea</taxon>
        <taxon>Rhabditida</taxon>
        <taxon>Rhabditina</taxon>
        <taxon>Rhabditomorpha</taxon>
        <taxon>Strongyloidea</taxon>
        <taxon>Ancylostomatidae</taxon>
        <taxon>Bunostominae</taxon>
        <taxon>Necator</taxon>
    </lineage>
</organism>
<keyword evidence="4" id="KW-1185">Reference proteome</keyword>
<proteinExistence type="predicted"/>
<feature type="transmembrane region" description="Helical" evidence="2">
    <location>
        <begin position="290"/>
        <end position="315"/>
    </location>
</feature>
<feature type="transmembrane region" description="Helical" evidence="2">
    <location>
        <begin position="391"/>
        <end position="412"/>
    </location>
</feature>
<feature type="transmembrane region" description="Helical" evidence="2">
    <location>
        <begin position="263"/>
        <end position="283"/>
    </location>
</feature>
<dbReference type="Pfam" id="PF07690">
    <property type="entry name" value="MFS_1"/>
    <property type="match status" value="1"/>
</dbReference>
<dbReference type="Gene3D" id="1.20.1250.20">
    <property type="entry name" value="MFS general substrate transporter like domains"/>
    <property type="match status" value="1"/>
</dbReference>
<evidence type="ECO:0000256" key="2">
    <source>
        <dbReference type="SAM" id="Phobius"/>
    </source>
</evidence>
<feature type="compositionally biased region" description="Low complexity" evidence="1">
    <location>
        <begin position="128"/>
        <end position="146"/>
    </location>
</feature>
<keyword evidence="2" id="KW-0812">Transmembrane</keyword>
<keyword evidence="2" id="KW-0472">Membrane</keyword>
<keyword evidence="2" id="KW-1133">Transmembrane helix</keyword>
<comment type="caution">
    <text evidence="3">The sequence shown here is derived from an EMBL/GenBank/DDBJ whole genome shotgun (WGS) entry which is preliminary data.</text>
</comment>
<dbReference type="EMBL" id="JAVFWL010000002">
    <property type="protein sequence ID" value="KAK6734524.1"/>
    <property type="molecule type" value="Genomic_DNA"/>
</dbReference>
<feature type="transmembrane region" description="Helical" evidence="2">
    <location>
        <begin position="424"/>
        <end position="445"/>
    </location>
</feature>
<dbReference type="SUPFAM" id="SSF103473">
    <property type="entry name" value="MFS general substrate transporter"/>
    <property type="match status" value="1"/>
</dbReference>
<feature type="transmembrane region" description="Helical" evidence="2">
    <location>
        <begin position="18"/>
        <end position="43"/>
    </location>
</feature>